<dbReference type="InterPro" id="IPR035895">
    <property type="entry name" value="HPr-like_sf"/>
</dbReference>
<dbReference type="Pfam" id="PF00391">
    <property type="entry name" value="PEP-utilizers"/>
    <property type="match status" value="1"/>
</dbReference>
<comment type="function">
    <text evidence="4">Component of the dihydroxyacetone kinase complex, which is responsible for the phosphoenolpyruvate (PEP)-dependent phosphorylation of dihydroxyacetone. DhaM serves as the phosphoryl donor. Is phosphorylated by phosphoenolpyruvate in an EI- and HPr-dependent reaction, and a phosphorelay system on histidine residues finally leads to phosphoryl transfer to DhaL and dihydroxyacetone.</text>
</comment>
<dbReference type="EC" id="2.7.3.9" evidence="9"/>
<evidence type="ECO:0000256" key="6">
    <source>
        <dbReference type="ARBA" id="ARBA00004496"/>
    </source>
</evidence>
<dbReference type="Gene3D" id="3.30.1340.10">
    <property type="entry name" value="HPr-like"/>
    <property type="match status" value="1"/>
</dbReference>
<dbReference type="Pfam" id="PF02896">
    <property type="entry name" value="PEP-utilizers_C"/>
    <property type="match status" value="1"/>
</dbReference>
<dbReference type="InterPro" id="IPR008279">
    <property type="entry name" value="PEP-util_enz_mobile_dom"/>
</dbReference>
<dbReference type="NCBIfam" id="TIGR01417">
    <property type="entry name" value="PTS_I_fam"/>
    <property type="match status" value="1"/>
</dbReference>
<dbReference type="PROSITE" id="PS51096">
    <property type="entry name" value="PTS_EIIA_TYPE_4"/>
    <property type="match status" value="1"/>
</dbReference>
<dbReference type="SUPFAM" id="SSF51621">
    <property type="entry name" value="Phosphoenolpyruvate/pyruvate domain"/>
    <property type="match status" value="1"/>
</dbReference>
<evidence type="ECO:0000256" key="9">
    <source>
        <dbReference type="ARBA" id="ARBA00012232"/>
    </source>
</evidence>
<dbReference type="InterPro" id="IPR012844">
    <property type="entry name" value="DhaM_N"/>
</dbReference>
<feature type="domain" description="HPr" evidence="21">
    <location>
        <begin position="151"/>
        <end position="241"/>
    </location>
</feature>
<keyword evidence="11" id="KW-0813">Transport</keyword>
<dbReference type="InterPro" id="IPR006318">
    <property type="entry name" value="PTS_EI-like"/>
</dbReference>
<dbReference type="GO" id="GO:0008965">
    <property type="term" value="F:phosphoenolpyruvate-protein phosphotransferase activity"/>
    <property type="evidence" value="ECO:0007669"/>
    <property type="project" value="UniProtKB-EC"/>
</dbReference>
<comment type="subcellular location">
    <subcellularLocation>
        <location evidence="6">Cytoplasm</location>
    </subcellularLocation>
</comment>
<dbReference type="PANTHER" id="PTHR46244">
    <property type="entry name" value="PHOSPHOENOLPYRUVATE-PROTEIN PHOSPHOTRANSFERASE"/>
    <property type="match status" value="1"/>
</dbReference>
<evidence type="ECO:0000256" key="13">
    <source>
        <dbReference type="ARBA" id="ARBA00022597"/>
    </source>
</evidence>
<dbReference type="EC" id="2.7.1.121" evidence="8"/>
<evidence type="ECO:0000256" key="5">
    <source>
        <dbReference type="ARBA" id="ARBA00003681"/>
    </source>
</evidence>
<proteinExistence type="inferred from homology"/>
<comment type="cofactor">
    <cofactor evidence="3">
        <name>Mg(2+)</name>
        <dbReference type="ChEBI" id="CHEBI:18420"/>
    </cofactor>
</comment>
<dbReference type="PANTHER" id="PTHR46244:SF6">
    <property type="entry name" value="PHOSPHOENOLPYRUVATE-PROTEIN PHOSPHOTRANSFERASE"/>
    <property type="match status" value="1"/>
</dbReference>
<dbReference type="EMBL" id="JBDLOU010000141">
    <property type="protein sequence ID" value="MEX3743122.1"/>
    <property type="molecule type" value="Genomic_DNA"/>
</dbReference>
<dbReference type="InterPro" id="IPR000032">
    <property type="entry name" value="HPr-like"/>
</dbReference>
<accession>A0ABV3VP20</accession>
<comment type="caution">
    <text evidence="22">The sequence shown here is derived from an EMBL/GenBank/DDBJ whole genome shotgun (WGS) entry which is preliminary data.</text>
</comment>
<dbReference type="CDD" id="cd00367">
    <property type="entry name" value="PTS-HPr_like"/>
    <property type="match status" value="1"/>
</dbReference>
<dbReference type="Pfam" id="PF03610">
    <property type="entry name" value="EIIA-man"/>
    <property type="match status" value="1"/>
</dbReference>
<evidence type="ECO:0000256" key="10">
    <source>
        <dbReference type="ARBA" id="ARBA00020422"/>
    </source>
</evidence>
<evidence type="ECO:0000256" key="1">
    <source>
        <dbReference type="ARBA" id="ARBA00000683"/>
    </source>
</evidence>
<dbReference type="PROSITE" id="PS00369">
    <property type="entry name" value="PTS_HPR_HIS"/>
    <property type="match status" value="1"/>
</dbReference>
<dbReference type="SUPFAM" id="SSF47831">
    <property type="entry name" value="Enzyme I of the PEP:sugar phosphotransferase system HPr-binding (sub)domain"/>
    <property type="match status" value="1"/>
</dbReference>
<dbReference type="Gene3D" id="1.10.274.10">
    <property type="entry name" value="PtsI, HPr-binding domain"/>
    <property type="match status" value="1"/>
</dbReference>
<keyword evidence="14 22" id="KW-0808">Transferase</keyword>
<gene>
    <name evidence="22" type="primary">ptsP</name>
    <name evidence="22" type="ORF">ABFW12_33260</name>
</gene>
<keyword evidence="12" id="KW-0963">Cytoplasm</keyword>
<dbReference type="PROSITE" id="PS51350">
    <property type="entry name" value="PTS_HPR_DOM"/>
    <property type="match status" value="1"/>
</dbReference>
<dbReference type="InterPro" id="IPR036637">
    <property type="entry name" value="Phosphohistidine_dom_sf"/>
</dbReference>
<evidence type="ECO:0000259" key="20">
    <source>
        <dbReference type="PROSITE" id="PS51096"/>
    </source>
</evidence>
<keyword evidence="15" id="KW-0598">Phosphotransferase system</keyword>
<keyword evidence="13" id="KW-0762">Sugar transport</keyword>
<dbReference type="Gene3D" id="3.50.30.10">
    <property type="entry name" value="Phosphohistidine domain"/>
    <property type="match status" value="1"/>
</dbReference>
<evidence type="ECO:0000256" key="12">
    <source>
        <dbReference type="ARBA" id="ARBA00022490"/>
    </source>
</evidence>
<sequence length="809" mass="83276">MTVGLVVVSHSRPLARAAVELAQEMLHGNQIQIAVAAGLDESTFGTDAAEILDAVTAVDSGDGVVVLMDLGSAVLSAELALELLNEDARARTVLCPAPLVEGLVVAAVAAAGGAPPADVAAEAAEALAGKIAHLGPASHERPPGEPDGPGELTGSFVVANPHGLHARPAARLAGEVRHRDAHVRIRNRRTESAWIDAGSLSKIATLGVRCGDEVDVRASGPQAAETLEHILALAARNFDESTADTAPQPVPVTAHAPIGAGPGLGIGPARSPRLATLAVPDNPADEPEAEWRRLGSAIDEVRSAITSVRDLTAREVGEAEASIFDAHRLLLDDEALTGAAQARITQGHNAAAAWSGAVSGLAAEFSALPDPYQQARAGDVRAVGDQVLRALLGGAAGTDAVRGVLVAGDLTPAEAAELDPQHVPAVLLAFGSPHAHNVILLRAKGIPVVVGAGAAVLTIPEGTTVAVDGTRGEFIVDPPEDVRSDFQARIEASAQQQRKARTRAAEPAVTRDGVTIGVGANIASLDDARAAASHGADFAGLVRTEFLFLGRRQAPDTEEQLAVYRKIADSLDGHRITLRTLDVGGDKPLEFLPTPTEMNPYLGMRGIRLSLAHPKLLSDQLLAMARLAQQTPVSIMFPMVSTLDELFAARRLLDDAIGRTGPRPPAGLQVGIMVEVPAAALKSAAFASHVDFMSIGTNDLTQYALAADRNNDAVAAIGDAFDPGLLRLIAETCRGAAGRASVSVCGELAADHRAAALLVGLGVNALSVAPPAVPATKETVRALDLERAGRAALAALVADGPSAVREQLS</sequence>
<dbReference type="NCBIfam" id="TIGR02364">
    <property type="entry name" value="dha_pts"/>
    <property type="match status" value="1"/>
</dbReference>
<evidence type="ECO:0000256" key="2">
    <source>
        <dbReference type="ARBA" id="ARBA00001113"/>
    </source>
</evidence>
<evidence type="ECO:0000256" key="4">
    <source>
        <dbReference type="ARBA" id="ARBA00002788"/>
    </source>
</evidence>
<evidence type="ECO:0000313" key="22">
    <source>
        <dbReference type="EMBL" id="MEX3743122.1"/>
    </source>
</evidence>
<evidence type="ECO:0000313" key="23">
    <source>
        <dbReference type="Proteomes" id="UP001558474"/>
    </source>
</evidence>
<evidence type="ECO:0000256" key="11">
    <source>
        <dbReference type="ARBA" id="ARBA00022448"/>
    </source>
</evidence>
<dbReference type="PROSITE" id="PS00742">
    <property type="entry name" value="PEP_ENZYMES_2"/>
    <property type="match status" value="1"/>
</dbReference>
<dbReference type="Pfam" id="PF00381">
    <property type="entry name" value="PTS-HPr"/>
    <property type="match status" value="1"/>
</dbReference>
<comment type="catalytic activity">
    <reaction evidence="1">
        <text>L-histidyl-[protein] + phosphoenolpyruvate = N(pros)-phospho-L-histidyl-[protein] + pyruvate</text>
        <dbReference type="Rhea" id="RHEA:23880"/>
        <dbReference type="Rhea" id="RHEA-COMP:9745"/>
        <dbReference type="Rhea" id="RHEA-COMP:9746"/>
        <dbReference type="ChEBI" id="CHEBI:15361"/>
        <dbReference type="ChEBI" id="CHEBI:29979"/>
        <dbReference type="ChEBI" id="CHEBI:58702"/>
        <dbReference type="ChEBI" id="CHEBI:64837"/>
        <dbReference type="EC" id="2.7.3.9"/>
    </reaction>
</comment>
<dbReference type="PRINTS" id="PR01736">
    <property type="entry name" value="PHPHTRNFRASE"/>
</dbReference>
<dbReference type="Gene3D" id="3.20.20.60">
    <property type="entry name" value="Phosphoenolpyruvate-binding domains"/>
    <property type="match status" value="1"/>
</dbReference>
<keyword evidence="16" id="KW-0479">Metal-binding</keyword>
<evidence type="ECO:0000256" key="19">
    <source>
        <dbReference type="ARBA" id="ARBA00046577"/>
    </source>
</evidence>
<dbReference type="SUPFAM" id="SSF53062">
    <property type="entry name" value="PTS system fructose IIA component-like"/>
    <property type="match status" value="1"/>
</dbReference>
<comment type="function">
    <text evidence="5">General (non sugar-specific) component of the phosphoenolpyruvate-dependent sugar phosphotransferase system (sugar PTS). This major carbohydrate active-transport system catalyzes the phosphorylation of incoming sugar substrates concomitantly with their translocation across the cell membrane. The phosphoryl group from phosphoenolpyruvate (PEP) is transferred to the phosphoryl carrier protein HPr by enzyme I. Phospho-HPr then transfers it to the PTS EIIA domain.</text>
</comment>
<evidence type="ECO:0000256" key="17">
    <source>
        <dbReference type="ARBA" id="ARBA00022777"/>
    </source>
</evidence>
<dbReference type="InterPro" id="IPR008731">
    <property type="entry name" value="PTS_EIN"/>
</dbReference>
<dbReference type="InterPro" id="IPR050499">
    <property type="entry name" value="PEP-utilizing_PTS_enzyme"/>
</dbReference>
<evidence type="ECO:0000256" key="8">
    <source>
        <dbReference type="ARBA" id="ARBA00012095"/>
    </source>
</evidence>
<name>A0ABV3VP20_9MYCO</name>
<dbReference type="InterPro" id="IPR004701">
    <property type="entry name" value="PTS_EIIA_man-typ"/>
</dbReference>
<dbReference type="InterPro" id="IPR023151">
    <property type="entry name" value="PEP_util_CS"/>
</dbReference>
<evidence type="ECO:0000259" key="21">
    <source>
        <dbReference type="PROSITE" id="PS51350"/>
    </source>
</evidence>
<evidence type="ECO:0000256" key="7">
    <source>
        <dbReference type="ARBA" id="ARBA00007837"/>
    </source>
</evidence>
<evidence type="ECO:0000256" key="15">
    <source>
        <dbReference type="ARBA" id="ARBA00022683"/>
    </source>
</evidence>
<dbReference type="Pfam" id="PF05524">
    <property type="entry name" value="PEP-utilisers_N"/>
    <property type="match status" value="1"/>
</dbReference>
<comment type="catalytic activity">
    <reaction evidence="2">
        <text>dihydroxyacetone + phosphoenolpyruvate = dihydroxyacetone phosphate + pyruvate</text>
        <dbReference type="Rhea" id="RHEA:18381"/>
        <dbReference type="ChEBI" id="CHEBI:15361"/>
        <dbReference type="ChEBI" id="CHEBI:16016"/>
        <dbReference type="ChEBI" id="CHEBI:57642"/>
        <dbReference type="ChEBI" id="CHEBI:58702"/>
        <dbReference type="EC" id="2.7.1.121"/>
    </reaction>
</comment>
<dbReference type="InterPro" id="IPR000121">
    <property type="entry name" value="PEP_util_C"/>
</dbReference>
<dbReference type="RefSeq" id="WP_368574641.1">
    <property type="nucleotide sequence ID" value="NZ_JBDLOU010000141.1"/>
</dbReference>
<evidence type="ECO:0000256" key="16">
    <source>
        <dbReference type="ARBA" id="ARBA00022723"/>
    </source>
</evidence>
<evidence type="ECO:0000256" key="3">
    <source>
        <dbReference type="ARBA" id="ARBA00001946"/>
    </source>
</evidence>
<dbReference type="Gene3D" id="3.40.50.510">
    <property type="entry name" value="Phosphotransferase system, mannose-type IIA component"/>
    <property type="match status" value="1"/>
</dbReference>
<comment type="subunit">
    <text evidence="19">Homodimer. The dihydroxyacetone kinase complex is composed of a homodimer of DhaM, a homodimer of DhaK and the subunit DhaL.</text>
</comment>
<keyword evidence="17" id="KW-0418">Kinase</keyword>
<protein>
    <recommendedName>
        <fullName evidence="10">Phosphocarrier protein HPr</fullName>
        <ecNumber evidence="8">2.7.1.121</ecNumber>
        <ecNumber evidence="9">2.7.3.9</ecNumber>
    </recommendedName>
</protein>
<organism evidence="22 23">
    <name type="scientific">Mycolicibacterium porcinum</name>
    <dbReference type="NCBI Taxonomy" id="39693"/>
    <lineage>
        <taxon>Bacteria</taxon>
        <taxon>Bacillati</taxon>
        <taxon>Actinomycetota</taxon>
        <taxon>Actinomycetes</taxon>
        <taxon>Mycobacteriales</taxon>
        <taxon>Mycobacteriaceae</taxon>
        <taxon>Mycolicibacterium</taxon>
    </lineage>
</organism>
<feature type="domain" description="PTS EIIA type-4" evidence="20">
    <location>
        <begin position="2"/>
        <end position="131"/>
    </location>
</feature>
<dbReference type="Proteomes" id="UP001558474">
    <property type="component" value="Unassembled WGS sequence"/>
</dbReference>
<dbReference type="InterPro" id="IPR015813">
    <property type="entry name" value="Pyrv/PenolPyrv_kinase-like_dom"/>
</dbReference>
<evidence type="ECO:0000256" key="18">
    <source>
        <dbReference type="ARBA" id="ARBA00022842"/>
    </source>
</evidence>
<dbReference type="InterPro" id="IPR036618">
    <property type="entry name" value="PtsI_HPr-bd_sf"/>
</dbReference>
<dbReference type="InterPro" id="IPR001020">
    <property type="entry name" value="PTS_HPr_His_P_site"/>
</dbReference>
<comment type="similarity">
    <text evidence="7">Belongs to the PEP-utilizing enzyme family.</text>
</comment>
<dbReference type="NCBIfam" id="TIGR01003">
    <property type="entry name" value="PTS_HPr_family"/>
    <property type="match status" value="1"/>
</dbReference>
<dbReference type="InterPro" id="IPR040442">
    <property type="entry name" value="Pyrv_kinase-like_dom_sf"/>
</dbReference>
<dbReference type="SUPFAM" id="SSF52009">
    <property type="entry name" value="Phosphohistidine domain"/>
    <property type="match status" value="1"/>
</dbReference>
<keyword evidence="23" id="KW-1185">Reference proteome</keyword>
<dbReference type="InterPro" id="IPR036662">
    <property type="entry name" value="PTS_EIIA_man-typ_sf"/>
</dbReference>
<keyword evidence="18" id="KW-0460">Magnesium</keyword>
<evidence type="ECO:0000256" key="14">
    <source>
        <dbReference type="ARBA" id="ARBA00022679"/>
    </source>
</evidence>
<reference evidence="22 23" key="1">
    <citation type="submission" date="2024-04" db="EMBL/GenBank/DDBJ databases">
        <title>Genomic Markers of Mycobacteria.</title>
        <authorList>
            <person name="Soliman M.S."/>
            <person name="Elkholy A."/>
            <person name="Soliman N.S."/>
            <person name="Abbas A."/>
            <person name="Khayrat S."/>
            <person name="Shawky S."/>
        </authorList>
    </citation>
    <scope>NUCLEOTIDE SEQUENCE [LARGE SCALE GENOMIC DNA]</scope>
    <source>
        <strain evidence="22 23">Egy-CU-AM5</strain>
    </source>
</reference>
<dbReference type="SUPFAM" id="SSF55594">
    <property type="entry name" value="HPr-like"/>
    <property type="match status" value="1"/>
</dbReference>